<dbReference type="SMART" id="SM00406">
    <property type="entry name" value="IGv"/>
    <property type="match status" value="1"/>
</dbReference>
<dbReference type="InterPro" id="IPR036179">
    <property type="entry name" value="Ig-like_dom_sf"/>
</dbReference>
<evidence type="ECO:0000256" key="2">
    <source>
        <dbReference type="ARBA" id="ARBA00023136"/>
    </source>
</evidence>
<sequence>MDLNLEIQAAPHTVGLQVLPERTVLKSFNEPSSRTSPVCSVLLADSLSSDLLQMMMLNLKPSTLCVLTVSQQDSAVEMFEGHQFILLPCEFHTFDMDDPTVVWSRSNLSPPTVHQRQQEGDDLKDQNQLYRGRTSMETEALETGDLSLNLTNLQLSDSGTYTCTVRDVIGDEWRAADVELLVK</sequence>
<name>A0ABV0SUW4_9TELE</name>
<gene>
    <name evidence="5" type="ORF">ILYODFUR_038325</name>
</gene>
<protein>
    <recommendedName>
        <fullName evidence="4">Ig-like domain-containing protein</fullName>
    </recommendedName>
</protein>
<keyword evidence="3" id="KW-0393">Immunoglobulin domain</keyword>
<feature type="non-terminal residue" evidence="5">
    <location>
        <position position="183"/>
    </location>
</feature>
<dbReference type="SUPFAM" id="SSF48726">
    <property type="entry name" value="Immunoglobulin"/>
    <property type="match status" value="1"/>
</dbReference>
<dbReference type="InterPro" id="IPR050504">
    <property type="entry name" value="IgSF_BTN/MOG"/>
</dbReference>
<dbReference type="PROSITE" id="PS50835">
    <property type="entry name" value="IG_LIKE"/>
    <property type="match status" value="1"/>
</dbReference>
<proteinExistence type="predicted"/>
<reference evidence="5 6" key="1">
    <citation type="submission" date="2021-06" db="EMBL/GenBank/DDBJ databases">
        <authorList>
            <person name="Palmer J.M."/>
        </authorList>
    </citation>
    <scope>NUCLEOTIDE SEQUENCE [LARGE SCALE GENOMIC DNA]</scope>
    <source>
        <strain evidence="6">if_2019</strain>
        <tissue evidence="5">Muscle</tissue>
    </source>
</reference>
<keyword evidence="2" id="KW-0472">Membrane</keyword>
<accession>A0ABV0SUW4</accession>
<comment type="caution">
    <text evidence="5">The sequence shown here is derived from an EMBL/GenBank/DDBJ whole genome shotgun (WGS) entry which is preliminary data.</text>
</comment>
<dbReference type="Proteomes" id="UP001482620">
    <property type="component" value="Unassembled WGS sequence"/>
</dbReference>
<dbReference type="InterPro" id="IPR003599">
    <property type="entry name" value="Ig_sub"/>
</dbReference>
<evidence type="ECO:0000313" key="6">
    <source>
        <dbReference type="Proteomes" id="UP001482620"/>
    </source>
</evidence>
<organism evidence="5 6">
    <name type="scientific">Ilyodon furcidens</name>
    <name type="common">goldbreast splitfin</name>
    <dbReference type="NCBI Taxonomy" id="33524"/>
    <lineage>
        <taxon>Eukaryota</taxon>
        <taxon>Metazoa</taxon>
        <taxon>Chordata</taxon>
        <taxon>Craniata</taxon>
        <taxon>Vertebrata</taxon>
        <taxon>Euteleostomi</taxon>
        <taxon>Actinopterygii</taxon>
        <taxon>Neopterygii</taxon>
        <taxon>Teleostei</taxon>
        <taxon>Neoteleostei</taxon>
        <taxon>Acanthomorphata</taxon>
        <taxon>Ovalentaria</taxon>
        <taxon>Atherinomorphae</taxon>
        <taxon>Cyprinodontiformes</taxon>
        <taxon>Goodeidae</taxon>
        <taxon>Ilyodon</taxon>
    </lineage>
</organism>
<dbReference type="InterPro" id="IPR013106">
    <property type="entry name" value="Ig_V-set"/>
</dbReference>
<dbReference type="PANTHER" id="PTHR24100">
    <property type="entry name" value="BUTYROPHILIN"/>
    <property type="match status" value="1"/>
</dbReference>
<evidence type="ECO:0000313" key="5">
    <source>
        <dbReference type="EMBL" id="MEQ2223611.1"/>
    </source>
</evidence>
<evidence type="ECO:0000259" key="4">
    <source>
        <dbReference type="PROSITE" id="PS50835"/>
    </source>
</evidence>
<dbReference type="InterPro" id="IPR013783">
    <property type="entry name" value="Ig-like_fold"/>
</dbReference>
<dbReference type="Pfam" id="PF07686">
    <property type="entry name" value="V-set"/>
    <property type="match status" value="1"/>
</dbReference>
<evidence type="ECO:0000256" key="1">
    <source>
        <dbReference type="ARBA" id="ARBA00004370"/>
    </source>
</evidence>
<keyword evidence="6" id="KW-1185">Reference proteome</keyword>
<feature type="domain" description="Ig-like" evidence="4">
    <location>
        <begin position="61"/>
        <end position="181"/>
    </location>
</feature>
<evidence type="ECO:0000256" key="3">
    <source>
        <dbReference type="ARBA" id="ARBA00023319"/>
    </source>
</evidence>
<dbReference type="Gene3D" id="2.60.40.10">
    <property type="entry name" value="Immunoglobulins"/>
    <property type="match status" value="1"/>
</dbReference>
<dbReference type="InterPro" id="IPR007110">
    <property type="entry name" value="Ig-like_dom"/>
</dbReference>
<dbReference type="SMART" id="SM00409">
    <property type="entry name" value="IG"/>
    <property type="match status" value="1"/>
</dbReference>
<dbReference type="EMBL" id="JAHRIQ010009355">
    <property type="protein sequence ID" value="MEQ2223611.1"/>
    <property type="molecule type" value="Genomic_DNA"/>
</dbReference>
<comment type="subcellular location">
    <subcellularLocation>
        <location evidence="1">Membrane</location>
    </subcellularLocation>
</comment>